<dbReference type="InterPro" id="IPR023393">
    <property type="entry name" value="START-like_dom_sf"/>
</dbReference>
<dbReference type="InParanoid" id="A0A1E7FS99"/>
<evidence type="ECO:0000313" key="3">
    <source>
        <dbReference type="EMBL" id="OEU20975.1"/>
    </source>
</evidence>
<sequence>MDEKRTKKITVLVWIVYGVFICLQNCCHAAVSGGGGGNSIGGNFWSTTGDNIRSSSFFGIAGNDDSSRSRSSSSSSYIRLGSFSLSREKKKRFDDDNNINTSIKKQDHGDDADVTQGTKDKDKVKGHRRRRLAMDKSQSTISLLASTSTMMKRDQTSPSSSSSTSTSSTSQSTQDRYAMTCPIIPLSISLDEQTGEEFSDPDTIDVLCSSGLEMLATDNDDNNDWIEWKMHDATKKLLRDNSDSEMSVLEQGEVMVYIGKAKQEGHGSKLPLIKTKSILPLSSDEMVDLLMDSSKVKIYNKLSVGRTDVKTLNDGYVNDGTADGTTKMKTKIVCNLTKPPIAKTTMVSCTMIHSRQLSGPSEDHRRCLVVSRATPGMITDSNMIDMPRNDILLGVNLLEDIKGSSNECIMTAVTHVYSPALPTILAKKMGVSSAINFVKDIRNSCRVVGS</sequence>
<feature type="region of interest" description="Disordered" evidence="1">
    <location>
        <begin position="94"/>
        <end position="176"/>
    </location>
</feature>
<dbReference type="Gene3D" id="3.30.530.20">
    <property type="match status" value="1"/>
</dbReference>
<reference evidence="3 4" key="1">
    <citation type="submission" date="2016-09" db="EMBL/GenBank/DDBJ databases">
        <title>Extensive genetic diversity and differential bi-allelic expression allows diatom success in the polar Southern Ocean.</title>
        <authorList>
            <consortium name="DOE Joint Genome Institute"/>
            <person name="Mock T."/>
            <person name="Otillar R.P."/>
            <person name="Strauss J."/>
            <person name="Dupont C."/>
            <person name="Frickenhaus S."/>
            <person name="Maumus F."/>
            <person name="Mcmullan M."/>
            <person name="Sanges R."/>
            <person name="Schmutz J."/>
            <person name="Toseland A."/>
            <person name="Valas R."/>
            <person name="Veluchamy A."/>
            <person name="Ward B.J."/>
            <person name="Allen A."/>
            <person name="Barry K."/>
            <person name="Falciatore A."/>
            <person name="Ferrante M."/>
            <person name="Fortunato A.E."/>
            <person name="Gloeckner G."/>
            <person name="Gruber A."/>
            <person name="Hipkin R."/>
            <person name="Janech M."/>
            <person name="Kroth P."/>
            <person name="Leese F."/>
            <person name="Lindquist E."/>
            <person name="Lyon B.R."/>
            <person name="Martin J."/>
            <person name="Mayer C."/>
            <person name="Parker M."/>
            <person name="Quesneville H."/>
            <person name="Raymond J."/>
            <person name="Uhlig C."/>
            <person name="Valentin K.U."/>
            <person name="Worden A.Z."/>
            <person name="Armbrust E.V."/>
            <person name="Bowler C."/>
            <person name="Green B."/>
            <person name="Moulton V."/>
            <person name="Van Oosterhout C."/>
            <person name="Grigoriev I."/>
        </authorList>
    </citation>
    <scope>NUCLEOTIDE SEQUENCE [LARGE SCALE GENOMIC DNA]</scope>
    <source>
        <strain evidence="3 4">CCMP1102</strain>
    </source>
</reference>
<dbReference type="AlphaFoldDB" id="A0A1E7FS99"/>
<evidence type="ECO:0008006" key="5">
    <source>
        <dbReference type="Google" id="ProtNLM"/>
    </source>
</evidence>
<dbReference type="Proteomes" id="UP000095751">
    <property type="component" value="Unassembled WGS sequence"/>
</dbReference>
<protein>
    <recommendedName>
        <fullName evidence="5">START domain-containing protein</fullName>
    </recommendedName>
</protein>
<proteinExistence type="predicted"/>
<feature type="compositionally biased region" description="Polar residues" evidence="1">
    <location>
        <begin position="136"/>
        <end position="150"/>
    </location>
</feature>
<accession>A0A1E7FS99</accession>
<organism evidence="3 4">
    <name type="scientific">Fragilariopsis cylindrus CCMP1102</name>
    <dbReference type="NCBI Taxonomy" id="635003"/>
    <lineage>
        <taxon>Eukaryota</taxon>
        <taxon>Sar</taxon>
        <taxon>Stramenopiles</taxon>
        <taxon>Ochrophyta</taxon>
        <taxon>Bacillariophyta</taxon>
        <taxon>Bacillariophyceae</taxon>
        <taxon>Bacillariophycidae</taxon>
        <taxon>Bacillariales</taxon>
        <taxon>Bacillariaceae</taxon>
        <taxon>Fragilariopsis</taxon>
    </lineage>
</organism>
<dbReference type="EMBL" id="KV784354">
    <property type="protein sequence ID" value="OEU20975.1"/>
    <property type="molecule type" value="Genomic_DNA"/>
</dbReference>
<dbReference type="OrthoDB" id="200405at2759"/>
<feature type="signal peptide" evidence="2">
    <location>
        <begin position="1"/>
        <end position="29"/>
    </location>
</feature>
<evidence type="ECO:0000313" key="4">
    <source>
        <dbReference type="Proteomes" id="UP000095751"/>
    </source>
</evidence>
<feature type="compositionally biased region" description="Low complexity" evidence="1">
    <location>
        <begin position="156"/>
        <end position="174"/>
    </location>
</feature>
<keyword evidence="2" id="KW-0732">Signal</keyword>
<gene>
    <name evidence="3" type="ORF">FRACYDRAFT_234605</name>
</gene>
<evidence type="ECO:0000256" key="2">
    <source>
        <dbReference type="SAM" id="SignalP"/>
    </source>
</evidence>
<evidence type="ECO:0000256" key="1">
    <source>
        <dbReference type="SAM" id="MobiDB-lite"/>
    </source>
</evidence>
<dbReference type="SUPFAM" id="SSF55961">
    <property type="entry name" value="Bet v1-like"/>
    <property type="match status" value="1"/>
</dbReference>
<dbReference type="KEGG" id="fcy:FRACYDRAFT_234605"/>
<name>A0A1E7FS99_9STRA</name>
<keyword evidence="4" id="KW-1185">Reference proteome</keyword>
<feature type="chain" id="PRO_5009193531" description="START domain-containing protein" evidence="2">
    <location>
        <begin position="30"/>
        <end position="450"/>
    </location>
</feature>